<feature type="region of interest" description="Disordered" evidence="1">
    <location>
        <begin position="247"/>
        <end position="273"/>
    </location>
</feature>
<feature type="region of interest" description="Disordered" evidence="1">
    <location>
        <begin position="341"/>
        <end position="376"/>
    </location>
</feature>
<dbReference type="Proteomes" id="UP001178507">
    <property type="component" value="Unassembled WGS sequence"/>
</dbReference>
<evidence type="ECO:0000256" key="1">
    <source>
        <dbReference type="SAM" id="MobiDB-lite"/>
    </source>
</evidence>
<evidence type="ECO:0000313" key="3">
    <source>
        <dbReference type="Proteomes" id="UP001178507"/>
    </source>
</evidence>
<keyword evidence="3" id="KW-1185">Reference proteome</keyword>
<feature type="compositionally biased region" description="Low complexity" evidence="1">
    <location>
        <begin position="263"/>
        <end position="272"/>
    </location>
</feature>
<accession>A0AA36JEC8</accession>
<feature type="compositionally biased region" description="Basic residues" evidence="1">
    <location>
        <begin position="357"/>
        <end position="368"/>
    </location>
</feature>
<evidence type="ECO:0000313" key="2">
    <source>
        <dbReference type="EMBL" id="CAJ1404658.1"/>
    </source>
</evidence>
<feature type="compositionally biased region" description="Basic and acidic residues" evidence="1">
    <location>
        <begin position="93"/>
        <end position="102"/>
    </location>
</feature>
<dbReference type="AlphaFoldDB" id="A0AA36JEC8"/>
<comment type="caution">
    <text evidence="2">The sequence shown here is derived from an EMBL/GenBank/DDBJ whole genome shotgun (WGS) entry which is preliminary data.</text>
</comment>
<sequence length="376" mass="41555">MAAAGFRAIGQACQPVSIVPSIVRSSVHGPHHYGGSFRVDIARARRGFWDSCSASTRQYPGLLQLFQYAPAEAEPAQKAEPEDALEEASDAETEGHVERGPERPAPTAPVTAAYMVMRDYERRLRNLELQCRELRGHNAQLSSELAASRGHQQQGRELNLRLSREVQDLRRQRQEAEARSEDLQKELRSTTELGKRTARQLQKEVEQHRARADQRMASEAELLAERAQMLKELEDCRAEAQLAKEEASAASSQAREAREALEASEASEASKATEVLEIEPPPGLGLGPPLLAPEEVLPSRSYSASLLLAHRLAAFKFGPPGLEPIWAPHMAHVAPEAVVRKPKAVKAKSAKAEPRRRPATRRARATHRKANEAEKS</sequence>
<reference evidence="2" key="1">
    <citation type="submission" date="2023-08" db="EMBL/GenBank/DDBJ databases">
        <authorList>
            <person name="Chen Y."/>
            <person name="Shah S."/>
            <person name="Dougan E. K."/>
            <person name="Thang M."/>
            <person name="Chan C."/>
        </authorList>
    </citation>
    <scope>NUCLEOTIDE SEQUENCE</scope>
</reference>
<feature type="region of interest" description="Disordered" evidence="1">
    <location>
        <begin position="171"/>
        <end position="213"/>
    </location>
</feature>
<gene>
    <name evidence="2" type="ORF">EVOR1521_LOCUS27062</name>
</gene>
<organism evidence="2 3">
    <name type="scientific">Effrenium voratum</name>
    <dbReference type="NCBI Taxonomy" id="2562239"/>
    <lineage>
        <taxon>Eukaryota</taxon>
        <taxon>Sar</taxon>
        <taxon>Alveolata</taxon>
        <taxon>Dinophyceae</taxon>
        <taxon>Suessiales</taxon>
        <taxon>Symbiodiniaceae</taxon>
        <taxon>Effrenium</taxon>
    </lineage>
</organism>
<feature type="compositionally biased region" description="Acidic residues" evidence="1">
    <location>
        <begin position="82"/>
        <end position="92"/>
    </location>
</feature>
<feature type="region of interest" description="Disordered" evidence="1">
    <location>
        <begin position="73"/>
        <end position="109"/>
    </location>
</feature>
<proteinExistence type="predicted"/>
<dbReference type="EMBL" id="CAUJNA010003550">
    <property type="protein sequence ID" value="CAJ1404658.1"/>
    <property type="molecule type" value="Genomic_DNA"/>
</dbReference>
<name>A0AA36JEC8_9DINO</name>
<protein>
    <submittedName>
        <fullName evidence="2">Uncharacterized protein</fullName>
    </submittedName>
</protein>